<dbReference type="Pfam" id="PF01048">
    <property type="entry name" value="PNP_UDP_1"/>
    <property type="match status" value="1"/>
</dbReference>
<dbReference type="Pfam" id="PF00931">
    <property type="entry name" value="NB-ARC"/>
    <property type="match status" value="1"/>
</dbReference>
<proteinExistence type="predicted"/>
<feature type="domain" description="DUF7779" evidence="3">
    <location>
        <begin position="588"/>
        <end position="676"/>
    </location>
</feature>
<dbReference type="RefSeq" id="XP_001217319.1">
    <property type="nucleotide sequence ID" value="XM_001217318.1"/>
</dbReference>
<evidence type="ECO:0000259" key="1">
    <source>
        <dbReference type="Pfam" id="PF00931"/>
    </source>
</evidence>
<dbReference type="SUPFAM" id="SSF53167">
    <property type="entry name" value="Purine and uridine phosphorylases"/>
    <property type="match status" value="1"/>
</dbReference>
<dbReference type="Pfam" id="PF25000">
    <property type="entry name" value="DUF7779"/>
    <property type="match status" value="1"/>
</dbReference>
<evidence type="ECO:0008006" key="6">
    <source>
        <dbReference type="Google" id="ProtNLM"/>
    </source>
</evidence>
<dbReference type="SUPFAM" id="SSF48452">
    <property type="entry name" value="TPR-like"/>
    <property type="match status" value="2"/>
</dbReference>
<protein>
    <recommendedName>
        <fullName evidence="6">Nucleoside phosphorylase domain-containing protein</fullName>
    </recommendedName>
</protein>
<gene>
    <name evidence="4" type="ORF">ATEG_08733</name>
</gene>
<evidence type="ECO:0000259" key="2">
    <source>
        <dbReference type="Pfam" id="PF01048"/>
    </source>
</evidence>
<name>Q0CC51_ASPTN</name>
<dbReference type="STRING" id="341663.Q0CC51"/>
<dbReference type="HOGENOM" id="CLU_000288_125_3_1"/>
<reference evidence="5" key="1">
    <citation type="submission" date="2005-09" db="EMBL/GenBank/DDBJ databases">
        <title>Annotation of the Aspergillus terreus NIH2624 genome.</title>
        <authorList>
            <person name="Birren B.W."/>
            <person name="Lander E.S."/>
            <person name="Galagan J.E."/>
            <person name="Nusbaum C."/>
            <person name="Devon K."/>
            <person name="Henn M."/>
            <person name="Ma L.-J."/>
            <person name="Jaffe D.B."/>
            <person name="Butler J."/>
            <person name="Alvarez P."/>
            <person name="Gnerre S."/>
            <person name="Grabherr M."/>
            <person name="Kleber M."/>
            <person name="Mauceli E.W."/>
            <person name="Brockman W."/>
            <person name="Rounsley S."/>
            <person name="Young S.K."/>
            <person name="LaButti K."/>
            <person name="Pushparaj V."/>
            <person name="DeCaprio D."/>
            <person name="Crawford M."/>
            <person name="Koehrsen M."/>
            <person name="Engels R."/>
            <person name="Montgomery P."/>
            <person name="Pearson M."/>
            <person name="Howarth C."/>
            <person name="Larson L."/>
            <person name="Luoma S."/>
            <person name="White J."/>
            <person name="Alvarado L."/>
            <person name="Kodira C.D."/>
            <person name="Zeng Q."/>
            <person name="Oleary S."/>
            <person name="Yandava C."/>
            <person name="Denning D.W."/>
            <person name="Nierman W.C."/>
            <person name="Milne T."/>
            <person name="Madden K."/>
        </authorList>
    </citation>
    <scope>NUCLEOTIDE SEQUENCE [LARGE SCALE GENOMIC DNA]</scope>
    <source>
        <strain evidence="5">NIH 2624 / FGSC A1156</strain>
    </source>
</reference>
<dbReference type="OMA" id="WISAMDE"/>
<organism evidence="4 5">
    <name type="scientific">Aspergillus terreus (strain NIH 2624 / FGSC A1156)</name>
    <dbReference type="NCBI Taxonomy" id="341663"/>
    <lineage>
        <taxon>Eukaryota</taxon>
        <taxon>Fungi</taxon>
        <taxon>Dikarya</taxon>
        <taxon>Ascomycota</taxon>
        <taxon>Pezizomycotina</taxon>
        <taxon>Eurotiomycetes</taxon>
        <taxon>Eurotiomycetidae</taxon>
        <taxon>Eurotiales</taxon>
        <taxon>Aspergillaceae</taxon>
        <taxon>Aspergillus</taxon>
        <taxon>Aspergillus subgen. Circumdati</taxon>
    </lineage>
</organism>
<dbReference type="InterPro" id="IPR000845">
    <property type="entry name" value="Nucleoside_phosphorylase_d"/>
</dbReference>
<dbReference type="Pfam" id="PF13424">
    <property type="entry name" value="TPR_12"/>
    <property type="match status" value="1"/>
</dbReference>
<dbReference type="SUPFAM" id="SSF52540">
    <property type="entry name" value="P-loop containing nucleoside triphosphate hydrolases"/>
    <property type="match status" value="1"/>
</dbReference>
<accession>Q0CC51</accession>
<dbReference type="GO" id="GO:0043531">
    <property type="term" value="F:ADP binding"/>
    <property type="evidence" value="ECO:0007669"/>
    <property type="project" value="InterPro"/>
</dbReference>
<feature type="domain" description="Nucleoside phosphorylase" evidence="2">
    <location>
        <begin position="43"/>
        <end position="282"/>
    </location>
</feature>
<dbReference type="PANTHER" id="PTHR46082">
    <property type="entry name" value="ATP/GTP-BINDING PROTEIN-RELATED"/>
    <property type="match status" value="1"/>
</dbReference>
<evidence type="ECO:0000259" key="3">
    <source>
        <dbReference type="Pfam" id="PF25000"/>
    </source>
</evidence>
<evidence type="ECO:0000313" key="5">
    <source>
        <dbReference type="Proteomes" id="UP000007963"/>
    </source>
</evidence>
<dbReference type="Gene3D" id="1.25.40.10">
    <property type="entry name" value="Tetratricopeptide repeat domain"/>
    <property type="match status" value="2"/>
</dbReference>
<dbReference type="Proteomes" id="UP000007963">
    <property type="component" value="Unassembled WGS sequence"/>
</dbReference>
<dbReference type="InterPro" id="IPR027417">
    <property type="entry name" value="P-loop_NTPase"/>
</dbReference>
<dbReference type="InterPro" id="IPR056681">
    <property type="entry name" value="DUF7779"/>
</dbReference>
<dbReference type="AlphaFoldDB" id="Q0CC51"/>
<dbReference type="PANTHER" id="PTHR46082:SF6">
    <property type="entry name" value="AAA+ ATPASE DOMAIN-CONTAINING PROTEIN-RELATED"/>
    <property type="match status" value="1"/>
</dbReference>
<dbReference type="GeneID" id="4323150"/>
<dbReference type="InterPro" id="IPR011990">
    <property type="entry name" value="TPR-like_helical_dom_sf"/>
</dbReference>
<dbReference type="VEuPathDB" id="FungiDB:ATEG_08733"/>
<dbReference type="InterPro" id="IPR035994">
    <property type="entry name" value="Nucleoside_phosphorylase_sf"/>
</dbReference>
<feature type="domain" description="NB-ARC" evidence="1">
    <location>
        <begin position="334"/>
        <end position="504"/>
    </location>
</feature>
<dbReference type="EMBL" id="CH476606">
    <property type="protein sequence ID" value="EAU30865.1"/>
    <property type="molecule type" value="Genomic_DNA"/>
</dbReference>
<dbReference type="PRINTS" id="PR00364">
    <property type="entry name" value="DISEASERSIST"/>
</dbReference>
<dbReference type="InterPro" id="IPR053137">
    <property type="entry name" value="NLR-like"/>
</dbReference>
<dbReference type="eggNOG" id="KOG1840">
    <property type="taxonomic scope" value="Eukaryota"/>
</dbReference>
<dbReference type="OrthoDB" id="1658288at2759"/>
<dbReference type="GO" id="GO:0003824">
    <property type="term" value="F:catalytic activity"/>
    <property type="evidence" value="ECO:0007669"/>
    <property type="project" value="InterPro"/>
</dbReference>
<dbReference type="GO" id="GO:0009116">
    <property type="term" value="P:nucleoside metabolic process"/>
    <property type="evidence" value="ECO:0007669"/>
    <property type="project" value="InterPro"/>
</dbReference>
<sequence>MENRPKEHYTVAWISALPIESTVAECVLDEYHGLFSEQDDPITYILGSIRGHNIVIVSPLAGVPGSSAAARLTTSVRRTFKNIRFGFLVGIGGGIPSERHDVRLGDVVVGIPGDGLGGVLPHDRGKHLDGSFKITGHLNKPPDVVLSAVSALQHGQVVGRNPRILPYITEMVERHPNLQGLVYDKTRSDELYDESGLIVDRIPRESPDPMIHYGIIASGDQLIKDANLRKRLGRDFNVLCVEMEATGVVDVLPCLVIRGISDYADSYKNDAWNWYAAATAAAYAKNLLSVIGPLRLCEDSGHPRALPAVDQEMFSVNFESMEILAVERLIGRDTDLLNLWDRLSPEASTSRKIAVVQGLGGLGKTQLAIHFVLRYKEEFSAIFWVNGKTRETACQSMASFLAKLPGVECQATNDQNVEEQAVQVLSWLSQAGNSKWLLVFDNVDGCCPSGAPDADHYDITRFFPAAHHGSILITTRELSLANRVGRDPYLIQKLPTAESIELLLTRAGPVLPMTEKDNPDVVALANRLDGLPLAVVLAGSYIRQTGVSVGEYLELYHSQWEELNKGLEPFGQYENGDLTTTWAMSVTAVKQRSPSAARLLLLLSCFDNHDIWYGLVRQGLDHNSEPHWLAEIVLKPTTFFRAMAELLNFSLITSERGSTYSMHPVVQDWCHSKMRPYMEEIVVIAMRSTLQSFPSKQDQGQWITRQRLYRHAHQIVQLSRNGQRQTLERMALYVFKLHDHYPLGQYPILANTVACVLDWCEKTLGGGHPVTYDLIWLLGSLYAMCDSDLASVVLDRLPHGFLRKHERPCLCGSLVILPFVVLDMKRKRCEDVENAIKRMLAKPSCSQCSRGIERSIFTKILCSIYFQTGRDHEAEKLCQRLISEDRDQGRQFFEMTEWLALTYKLQHKLEDAEALFKRIESWFEKLSGTQYEETLVIARGLGYVQEQQGNFADAEGNLQRALEGYENLHGPDNLETLRIKLDLGVMYEQAGRSDAQDLLLHVLADYHEILGPDARGTLEATCRIGITFVGTGKLKQAEKLLQVSLSAQERKFGQDDPDTRGSIVALAWCYQKQCRFREAEETLEKFRYSRTDKSGFFSPTSFGISFMRAELYWVQGKKEEAWEMYEEFLVFSADISKLDTFRGVAARRLMEKET</sequence>
<dbReference type="InterPro" id="IPR002182">
    <property type="entry name" value="NB-ARC"/>
</dbReference>
<dbReference type="Gene3D" id="3.40.50.1580">
    <property type="entry name" value="Nucleoside phosphorylase domain"/>
    <property type="match status" value="1"/>
</dbReference>
<dbReference type="Gene3D" id="3.40.50.300">
    <property type="entry name" value="P-loop containing nucleotide triphosphate hydrolases"/>
    <property type="match status" value="1"/>
</dbReference>
<evidence type="ECO:0000313" key="4">
    <source>
        <dbReference type="EMBL" id="EAU30865.1"/>
    </source>
</evidence>